<feature type="coiled-coil region" evidence="1">
    <location>
        <begin position="74"/>
        <end position="139"/>
    </location>
</feature>
<dbReference type="InterPro" id="IPR018306">
    <property type="entry name" value="Phage_T5_Orf172_DNA-bd"/>
</dbReference>
<name>A0A1G8JJB8_9BACI</name>
<gene>
    <name evidence="4" type="ORF">SAMN05216352_106218</name>
</gene>
<dbReference type="EMBL" id="FNDU01000006">
    <property type="protein sequence ID" value="SDI31256.1"/>
    <property type="molecule type" value="Genomic_DNA"/>
</dbReference>
<dbReference type="Proteomes" id="UP000199017">
    <property type="component" value="Unassembled WGS sequence"/>
</dbReference>
<evidence type="ECO:0000313" key="4">
    <source>
        <dbReference type="EMBL" id="SDI31256.1"/>
    </source>
</evidence>
<feature type="transmembrane region" description="Helical" evidence="2">
    <location>
        <begin position="47"/>
        <end position="71"/>
    </location>
</feature>
<keyword evidence="2" id="KW-0812">Transmembrane</keyword>
<evidence type="ECO:0000256" key="1">
    <source>
        <dbReference type="SAM" id="Coils"/>
    </source>
</evidence>
<proteinExistence type="predicted"/>
<feature type="coiled-coil region" evidence="1">
    <location>
        <begin position="226"/>
        <end position="357"/>
    </location>
</feature>
<dbReference type="InterPro" id="IPR025280">
    <property type="entry name" value="SNIPE"/>
</dbReference>
<evidence type="ECO:0000256" key="2">
    <source>
        <dbReference type="SAM" id="Phobius"/>
    </source>
</evidence>
<keyword evidence="1" id="KW-0175">Coiled coil</keyword>
<evidence type="ECO:0000259" key="3">
    <source>
        <dbReference type="SMART" id="SM00974"/>
    </source>
</evidence>
<dbReference type="Pfam" id="PF13455">
    <property type="entry name" value="MUG113"/>
    <property type="match status" value="1"/>
</dbReference>
<dbReference type="Pfam" id="PF13250">
    <property type="entry name" value="SNIPE"/>
    <property type="match status" value="1"/>
</dbReference>
<dbReference type="STRING" id="930129.SAMN05216352_106218"/>
<reference evidence="4 5" key="1">
    <citation type="submission" date="2016-10" db="EMBL/GenBank/DDBJ databases">
        <authorList>
            <person name="de Groot N.N."/>
        </authorList>
    </citation>
    <scope>NUCLEOTIDE SEQUENCE [LARGE SCALE GENOMIC DNA]</scope>
    <source>
        <strain evidence="5">P4B,CCM 7963,CECT 7998,DSM 25260,IBRC-M 10614,KCTC 13821</strain>
    </source>
</reference>
<keyword evidence="5" id="KW-1185">Reference proteome</keyword>
<sequence>MFFYLINFLRNLWDLFTNKYPANGNLYYTIKFLGNYMRKQKWYLSTWFISLWFAFSVYVYPFVIGLVLLIWQIVDNRKRKKEFKENELDDLTKVQEKKEKLEKDVSKLAQKKEQANDELVNTEKEINKKKDEIIILDDEILYQSFGFYQTKYDFENSEQYKVELKRIRDLQKEMVKDDKATHSKPWTVDGSKKKGEMLRKDNVKMVVRAFNNECDSSIFGVKFNNIDSIEKKIKKAREQLNKIGKRNGIEITIDYLSLKLDELYLAYEYQVKKEEEKEEQRRIKEEMKEEKRIQQEIEREKKKLEKDEQHFNQALAKYKEQLETANDEMKAEIEEKMAEIDEKVSELQKEKEEVDYREQNAKAGYVYIISNICSFGEDMYKIGMTRRLEPLDRVNELGNASVPFSFDVHAMIFSENAPQLETALHKAFEDYQVNKVNPRKEFFIVSLDEIEKVVKENHNKTIEFTKLAEAEEYRKSLHLEQNKHQHAAEKEVAVSG</sequence>
<evidence type="ECO:0000313" key="5">
    <source>
        <dbReference type="Proteomes" id="UP000199017"/>
    </source>
</evidence>
<dbReference type="SMART" id="SM00974">
    <property type="entry name" value="T5orf172"/>
    <property type="match status" value="1"/>
</dbReference>
<dbReference type="AlphaFoldDB" id="A0A1G8JJB8"/>
<keyword evidence="2" id="KW-1133">Transmembrane helix</keyword>
<protein>
    <submittedName>
        <fullName evidence="4">T5orf172 domain-containing protein</fullName>
    </submittedName>
</protein>
<keyword evidence="2" id="KW-0472">Membrane</keyword>
<accession>A0A1G8JJB8</accession>
<organism evidence="4 5">
    <name type="scientific">Alteribacillus bidgolensis</name>
    <dbReference type="NCBI Taxonomy" id="930129"/>
    <lineage>
        <taxon>Bacteria</taxon>
        <taxon>Bacillati</taxon>
        <taxon>Bacillota</taxon>
        <taxon>Bacilli</taxon>
        <taxon>Bacillales</taxon>
        <taxon>Bacillaceae</taxon>
        <taxon>Alteribacillus</taxon>
    </lineage>
</organism>
<feature type="domain" description="Bacteriophage T5 Orf172 DNA-binding" evidence="3">
    <location>
        <begin position="374"/>
        <end position="457"/>
    </location>
</feature>